<protein>
    <recommendedName>
        <fullName evidence="7">General transcriptional corepressor TUP1</fullName>
    </recommendedName>
</protein>
<dbReference type="AlphaFoldDB" id="A0A376BAE8"/>
<feature type="coiled-coil region" evidence="9">
    <location>
        <begin position="58"/>
        <end position="85"/>
    </location>
</feature>
<comment type="similarity">
    <text evidence="6">Belongs to the WD repeat TUP1 family.</text>
</comment>
<evidence type="ECO:0000313" key="12">
    <source>
        <dbReference type="EMBL" id="SSD61636.1"/>
    </source>
</evidence>
<dbReference type="EMBL" id="UFAJ01000802">
    <property type="protein sequence ID" value="SSD61636.1"/>
    <property type="molecule type" value="Genomic_DNA"/>
</dbReference>
<feature type="compositionally biased region" description="Polar residues" evidence="10">
    <location>
        <begin position="222"/>
        <end position="241"/>
    </location>
</feature>
<evidence type="ECO:0000256" key="8">
    <source>
        <dbReference type="PROSITE-ProRule" id="PRU00221"/>
    </source>
</evidence>
<feature type="repeat" description="WD" evidence="8">
    <location>
        <begin position="626"/>
        <end position="667"/>
    </location>
</feature>
<accession>A0A376BAE8</accession>
<evidence type="ECO:0000256" key="4">
    <source>
        <dbReference type="ARBA" id="ARBA00023015"/>
    </source>
</evidence>
<dbReference type="PANTHER" id="PTHR19848">
    <property type="entry name" value="WD40 REPEAT PROTEIN"/>
    <property type="match status" value="1"/>
</dbReference>
<evidence type="ECO:0000313" key="13">
    <source>
        <dbReference type="Proteomes" id="UP000262825"/>
    </source>
</evidence>
<dbReference type="Gene3D" id="2.130.10.10">
    <property type="entry name" value="YVTN repeat-like/Quinoprotein amine dehydrogenase"/>
    <property type="match status" value="1"/>
</dbReference>
<organism evidence="12 13">
    <name type="scientific">Saccharomycodes ludwigii</name>
    <dbReference type="NCBI Taxonomy" id="36035"/>
    <lineage>
        <taxon>Eukaryota</taxon>
        <taxon>Fungi</taxon>
        <taxon>Dikarya</taxon>
        <taxon>Ascomycota</taxon>
        <taxon>Saccharomycotina</taxon>
        <taxon>Saccharomycetes</taxon>
        <taxon>Saccharomycodales</taxon>
        <taxon>Saccharomycodaceae</taxon>
        <taxon>Saccharomycodes</taxon>
    </lineage>
</organism>
<evidence type="ECO:0000256" key="1">
    <source>
        <dbReference type="ARBA" id="ARBA00022491"/>
    </source>
</evidence>
<keyword evidence="4" id="KW-0805">Transcription regulation</keyword>
<keyword evidence="9" id="KW-0175">Coiled coil</keyword>
<dbReference type="InterPro" id="IPR019775">
    <property type="entry name" value="WD40_repeat_CS"/>
</dbReference>
<feature type="compositionally biased region" description="Basic and acidic residues" evidence="10">
    <location>
        <begin position="562"/>
        <end position="578"/>
    </location>
</feature>
<dbReference type="CDD" id="cd00200">
    <property type="entry name" value="WD40"/>
    <property type="match status" value="1"/>
</dbReference>
<feature type="repeat" description="WD" evidence="8">
    <location>
        <begin position="667"/>
        <end position="709"/>
    </location>
</feature>
<feature type="domain" description="Transcriptional repressor Tup1 N-terminal" evidence="11">
    <location>
        <begin position="60"/>
        <end position="137"/>
    </location>
</feature>
<feature type="region of interest" description="Disordered" evidence="10">
    <location>
        <begin position="1"/>
        <end position="22"/>
    </location>
</feature>
<dbReference type="Pfam" id="PF08581">
    <property type="entry name" value="Tup_N"/>
    <property type="match status" value="1"/>
</dbReference>
<reference evidence="13" key="1">
    <citation type="submission" date="2018-06" db="EMBL/GenBank/DDBJ databases">
        <authorList>
            <person name="Guldener U."/>
        </authorList>
    </citation>
    <scope>NUCLEOTIDE SEQUENCE [LARGE SCALE GENOMIC DNA]</scope>
    <source>
        <strain evidence="13">UTAD17</strain>
    </source>
</reference>
<dbReference type="Proteomes" id="UP000262825">
    <property type="component" value="Unassembled WGS sequence"/>
</dbReference>
<evidence type="ECO:0000256" key="7">
    <source>
        <dbReference type="ARBA" id="ARBA00074105"/>
    </source>
</evidence>
<feature type="repeat" description="WD" evidence="8">
    <location>
        <begin position="584"/>
        <end position="625"/>
    </location>
</feature>
<feature type="region of interest" description="Disordered" evidence="10">
    <location>
        <begin position="199"/>
        <end position="241"/>
    </location>
</feature>
<gene>
    <name evidence="12" type="ORF">SCODWIG_03397</name>
</gene>
<dbReference type="InterPro" id="IPR001680">
    <property type="entry name" value="WD40_rpt"/>
</dbReference>
<keyword evidence="2 8" id="KW-0853">WD repeat</keyword>
<dbReference type="InterPro" id="IPR036322">
    <property type="entry name" value="WD40_repeat_dom_sf"/>
</dbReference>
<keyword evidence="1" id="KW-0678">Repressor</keyword>
<dbReference type="PROSITE" id="PS00678">
    <property type="entry name" value="WD_REPEATS_1"/>
    <property type="match status" value="4"/>
</dbReference>
<dbReference type="Gene3D" id="1.20.5.340">
    <property type="match status" value="1"/>
</dbReference>
<dbReference type="PANTHER" id="PTHR19848:SF8">
    <property type="entry name" value="F-BOX AND WD REPEAT DOMAIN CONTAINING 7"/>
    <property type="match status" value="1"/>
</dbReference>
<feature type="compositionally biased region" description="Low complexity" evidence="10">
    <location>
        <begin position="312"/>
        <end position="321"/>
    </location>
</feature>
<feature type="compositionally biased region" description="Low complexity" evidence="10">
    <location>
        <begin position="267"/>
        <end position="281"/>
    </location>
</feature>
<dbReference type="FunFam" id="1.20.5.340:FF:000043">
    <property type="entry name" value="Transcriptional repressor TUP1"/>
    <property type="match status" value="1"/>
</dbReference>
<evidence type="ECO:0000256" key="9">
    <source>
        <dbReference type="SAM" id="Coils"/>
    </source>
</evidence>
<feature type="compositionally biased region" description="Low complexity" evidence="10">
    <location>
        <begin position="8"/>
        <end position="22"/>
    </location>
</feature>
<dbReference type="SMART" id="SM00320">
    <property type="entry name" value="WD40"/>
    <property type="match status" value="7"/>
</dbReference>
<evidence type="ECO:0000256" key="10">
    <source>
        <dbReference type="SAM" id="MobiDB-lite"/>
    </source>
</evidence>
<dbReference type="SUPFAM" id="SSF50978">
    <property type="entry name" value="WD40 repeat-like"/>
    <property type="match status" value="1"/>
</dbReference>
<keyword evidence="13" id="KW-1185">Reference proteome</keyword>
<dbReference type="PRINTS" id="PR00320">
    <property type="entry name" value="GPROTEINBRPT"/>
</dbReference>
<name>A0A376BAE8_9ASCO</name>
<keyword evidence="3" id="KW-0677">Repeat</keyword>
<evidence type="ECO:0000256" key="5">
    <source>
        <dbReference type="ARBA" id="ARBA00023163"/>
    </source>
</evidence>
<dbReference type="InterPro" id="IPR013890">
    <property type="entry name" value="Tscrpt_rep_Tup1_N"/>
</dbReference>
<proteinExistence type="inferred from homology"/>
<keyword evidence="5" id="KW-0804">Transcription</keyword>
<feature type="repeat" description="WD" evidence="8">
    <location>
        <begin position="777"/>
        <end position="818"/>
    </location>
</feature>
<feature type="repeat" description="WD" evidence="8">
    <location>
        <begin position="717"/>
        <end position="758"/>
    </location>
</feature>
<feature type="region of interest" description="Disordered" evidence="10">
    <location>
        <begin position="262"/>
        <end position="328"/>
    </location>
</feature>
<evidence type="ECO:0000256" key="3">
    <source>
        <dbReference type="ARBA" id="ARBA00022737"/>
    </source>
</evidence>
<feature type="compositionally biased region" description="Polar residues" evidence="10">
    <location>
        <begin position="299"/>
        <end position="311"/>
    </location>
</feature>
<evidence type="ECO:0000259" key="11">
    <source>
        <dbReference type="Pfam" id="PF08581"/>
    </source>
</evidence>
<evidence type="ECO:0000256" key="2">
    <source>
        <dbReference type="ARBA" id="ARBA00022574"/>
    </source>
</evidence>
<feature type="compositionally biased region" description="Low complexity" evidence="10">
    <location>
        <begin position="199"/>
        <end position="212"/>
    </location>
</feature>
<evidence type="ECO:0000256" key="6">
    <source>
        <dbReference type="ARBA" id="ARBA00060760"/>
    </source>
</evidence>
<sequence>MSPLNNGTISTPNLTNNNNNNIGTPNINGSTLVSSSNNNTTATAGLAVAANNVTAVNMKKINDLLESIRQEFANVSQEANSYRLQNQKDYDFKVNQQLAEMQQIRNTVYELELTHRKMKDAYEEEINRLKLEIDQKDRQIATLSQGQQQLQFQQQQLQLQQQQQQQQAQQQQQLQLQQQQQQQQQLQLQQQQHLQQQQQQQQQQHQHQQLQQQHHHQPPQQINNNMSPPTTNISTPGTSTILPQIQAPNIQSQQNITQAPPQIQPLNSTVNNNNSNNNGTTIPPIQQQANGNPAAPTIPSISNTNKNLSPVTTTPAANTTPDVSQITNVNTNTVSTAKPEIKPLDNTPSASPAVATDTAIATARPDQGSVSEKHLTTTTTSVVPNNSAAANAKSAETGNIVDTVTTKTDTSANTPSSPAGAVTGATAALKEHYVVPANQRATHSKPIPPFLLDLDSQLVPANLKKQTNDYYILYNPALPREIDVELHKSLNHSSVVCCVKFSNDGKYLATGCNKTTQVYDVLSGDLVARLYSDNSGTNSSNNDEHKPNSVTGSGAGESSGAEENKNIESTKDNNDDSSKNATSLSSSDLYIRSVCFSPDGKFLATGAEDKLIRIWDLTTKKIVMTLRGHEQDIYSLDYFPSGDKLVSGSGDRTVRIWDLRTGQCSLILSIEDGVTTVAVSPGDGKYVAAGSLDRTVRVWDSSTGFLVERLDSENELGTGHKDSVYSVVFTRDGKSVVSGSLDRSIKLWNLRSANSNTNNASEGNSGKSNSAHCEVTYTGHKDFVLSVATTPGDEYILSGSKDRGVLFWDTKYGNPLLMLQGHKNSVISVAVANGHPLGPEYDGVFATGSGDCKARIWKYKKIKNSPNTNNNVSKIKEIE</sequence>
<dbReference type="InterPro" id="IPR020472">
    <property type="entry name" value="WD40_PAC1"/>
</dbReference>
<feature type="region of interest" description="Disordered" evidence="10">
    <location>
        <begin position="533"/>
        <end position="583"/>
    </location>
</feature>
<dbReference type="PROSITE" id="PS50082">
    <property type="entry name" value="WD_REPEATS_2"/>
    <property type="match status" value="5"/>
</dbReference>
<dbReference type="VEuPathDB" id="FungiDB:SCODWIG_03397"/>
<dbReference type="PROSITE" id="PS50294">
    <property type="entry name" value="WD_REPEATS_REGION"/>
    <property type="match status" value="5"/>
</dbReference>
<dbReference type="Pfam" id="PF00400">
    <property type="entry name" value="WD40"/>
    <property type="match status" value="7"/>
</dbReference>
<dbReference type="InterPro" id="IPR015943">
    <property type="entry name" value="WD40/YVTN_repeat-like_dom_sf"/>
</dbReference>